<name>A0A6P2C0A8_9ACTN</name>
<dbReference type="Pfam" id="PF04542">
    <property type="entry name" value="Sigma70_r2"/>
    <property type="match status" value="1"/>
</dbReference>
<dbReference type="GO" id="GO:0003677">
    <property type="term" value="F:DNA binding"/>
    <property type="evidence" value="ECO:0007669"/>
    <property type="project" value="UniProtKB-KW"/>
</dbReference>
<dbReference type="InterPro" id="IPR007627">
    <property type="entry name" value="RNA_pol_sigma70_r2"/>
</dbReference>
<reference evidence="6 7" key="1">
    <citation type="submission" date="2018-11" db="EMBL/GenBank/DDBJ databases">
        <title>Trebonia kvetii gen.nov., sp.nov., a novel acidophilic actinobacterium, and proposal of the new actinobacterial family Treboniaceae fam. nov.</title>
        <authorList>
            <person name="Rapoport D."/>
            <person name="Sagova-Mareckova M."/>
            <person name="Sedlacek I."/>
            <person name="Provaznik J."/>
            <person name="Kralova S."/>
            <person name="Pavlinic D."/>
            <person name="Benes V."/>
            <person name="Kopecky J."/>
        </authorList>
    </citation>
    <scope>NUCLEOTIDE SEQUENCE [LARGE SCALE GENOMIC DNA]</scope>
    <source>
        <strain evidence="6 7">15Tr583</strain>
    </source>
</reference>
<organism evidence="6 7">
    <name type="scientific">Trebonia kvetii</name>
    <dbReference type="NCBI Taxonomy" id="2480626"/>
    <lineage>
        <taxon>Bacteria</taxon>
        <taxon>Bacillati</taxon>
        <taxon>Actinomycetota</taxon>
        <taxon>Actinomycetes</taxon>
        <taxon>Streptosporangiales</taxon>
        <taxon>Treboniaceae</taxon>
        <taxon>Trebonia</taxon>
    </lineage>
</organism>
<dbReference type="PANTHER" id="PTHR30385:SF4">
    <property type="entry name" value="RNA POLYMERASE SIGMA-E FACTOR"/>
    <property type="match status" value="1"/>
</dbReference>
<evidence type="ECO:0000256" key="3">
    <source>
        <dbReference type="ARBA" id="ARBA00023125"/>
    </source>
</evidence>
<evidence type="ECO:0000256" key="1">
    <source>
        <dbReference type="ARBA" id="ARBA00023015"/>
    </source>
</evidence>
<dbReference type="Pfam" id="PF04539">
    <property type="entry name" value="Sigma70_r3"/>
    <property type="match status" value="1"/>
</dbReference>
<dbReference type="EMBL" id="RPFW01000002">
    <property type="protein sequence ID" value="TVZ04784.1"/>
    <property type="molecule type" value="Genomic_DNA"/>
</dbReference>
<dbReference type="InterPro" id="IPR014284">
    <property type="entry name" value="RNA_pol_sigma-70_dom"/>
</dbReference>
<dbReference type="InterPro" id="IPR007624">
    <property type="entry name" value="RNA_pol_sigma70_r3"/>
</dbReference>
<dbReference type="Gene3D" id="1.20.140.160">
    <property type="match status" value="1"/>
</dbReference>
<keyword evidence="3" id="KW-0238">DNA-binding</keyword>
<gene>
    <name evidence="6" type="ORF">EAS64_09000</name>
</gene>
<dbReference type="GO" id="GO:0006352">
    <property type="term" value="P:DNA-templated transcription initiation"/>
    <property type="evidence" value="ECO:0007669"/>
    <property type="project" value="InterPro"/>
</dbReference>
<protein>
    <submittedName>
        <fullName evidence="6">Sigma-70 family RNA polymerase sigma factor</fullName>
    </submittedName>
</protein>
<dbReference type="PANTHER" id="PTHR30385">
    <property type="entry name" value="SIGMA FACTOR F FLAGELLAR"/>
    <property type="match status" value="1"/>
</dbReference>
<dbReference type="InterPro" id="IPR013324">
    <property type="entry name" value="RNA_pol_sigma_r3/r4-like"/>
</dbReference>
<dbReference type="NCBIfam" id="TIGR02937">
    <property type="entry name" value="sigma70-ECF"/>
    <property type="match status" value="1"/>
</dbReference>
<keyword evidence="7" id="KW-1185">Reference proteome</keyword>
<evidence type="ECO:0000256" key="2">
    <source>
        <dbReference type="ARBA" id="ARBA00023082"/>
    </source>
</evidence>
<evidence type="ECO:0000313" key="6">
    <source>
        <dbReference type="EMBL" id="TVZ04784.1"/>
    </source>
</evidence>
<sequence>MTAISSRRAPASDLETDFPVLPGLLTTGDLAGLDDRALLGIVGLLPPGSGRRAAACELLVSRYRWLVRSCVRRYLHSPEPAEDLMQLGYIGLLKAIGNFDPAICGSLAAYARPCISGEIKRHFRDKRWQVHVKRSVQDLMLEARDATWQLAQELGRIPAESDIARHLGVSTGDLRQARRAELALQPSSLDAPLGSEPRMGTLADTLGEQDLRIEHMLNMNAVTAHWGGLPSREQAILLMDFYGGMPQSEIGRQLGISQMHVSRLRARALGYLRVRLLDLEEQAF</sequence>
<dbReference type="InterPro" id="IPR007630">
    <property type="entry name" value="RNA_pol_sigma70_r4"/>
</dbReference>
<dbReference type="Gene3D" id="1.20.120.1810">
    <property type="match status" value="1"/>
</dbReference>
<feature type="domain" description="RNA polymerase sigma-70" evidence="5">
    <location>
        <begin position="83"/>
        <end position="96"/>
    </location>
</feature>
<dbReference type="SUPFAM" id="SSF88946">
    <property type="entry name" value="Sigma2 domain of RNA polymerase sigma factors"/>
    <property type="match status" value="1"/>
</dbReference>
<dbReference type="GO" id="GO:0016987">
    <property type="term" value="F:sigma factor activity"/>
    <property type="evidence" value="ECO:0007669"/>
    <property type="project" value="UniProtKB-KW"/>
</dbReference>
<evidence type="ECO:0000256" key="4">
    <source>
        <dbReference type="ARBA" id="ARBA00023163"/>
    </source>
</evidence>
<keyword evidence="4" id="KW-0804">Transcription</keyword>
<dbReference type="InterPro" id="IPR013325">
    <property type="entry name" value="RNA_pol_sigma_r2"/>
</dbReference>
<dbReference type="PRINTS" id="PR00046">
    <property type="entry name" value="SIGMA70FCT"/>
</dbReference>
<comment type="caution">
    <text evidence="6">The sequence shown here is derived from an EMBL/GenBank/DDBJ whole genome shotgun (WGS) entry which is preliminary data.</text>
</comment>
<accession>A0A6P2C0A8</accession>
<dbReference type="InterPro" id="IPR000943">
    <property type="entry name" value="RNA_pol_sigma70"/>
</dbReference>
<dbReference type="AlphaFoldDB" id="A0A6P2C0A8"/>
<evidence type="ECO:0000313" key="7">
    <source>
        <dbReference type="Proteomes" id="UP000460272"/>
    </source>
</evidence>
<keyword evidence="2" id="KW-0731">Sigma factor</keyword>
<dbReference type="CDD" id="cd06171">
    <property type="entry name" value="Sigma70_r4"/>
    <property type="match status" value="1"/>
</dbReference>
<keyword evidence="1" id="KW-0805">Transcription regulation</keyword>
<dbReference type="SUPFAM" id="SSF88659">
    <property type="entry name" value="Sigma3 and sigma4 domains of RNA polymerase sigma factors"/>
    <property type="match status" value="2"/>
</dbReference>
<evidence type="ECO:0000259" key="5">
    <source>
        <dbReference type="PROSITE" id="PS00715"/>
    </source>
</evidence>
<dbReference type="OrthoDB" id="9804285at2"/>
<dbReference type="PROSITE" id="PS00715">
    <property type="entry name" value="SIGMA70_1"/>
    <property type="match status" value="1"/>
</dbReference>
<proteinExistence type="predicted"/>
<dbReference type="Proteomes" id="UP000460272">
    <property type="component" value="Unassembled WGS sequence"/>
</dbReference>
<dbReference type="Pfam" id="PF04545">
    <property type="entry name" value="Sigma70_r4"/>
    <property type="match status" value="1"/>
</dbReference>